<keyword evidence="4" id="KW-1185">Reference proteome</keyword>
<evidence type="ECO:0000313" key="4">
    <source>
        <dbReference type="Proteomes" id="UP001320420"/>
    </source>
</evidence>
<feature type="region of interest" description="Disordered" evidence="1">
    <location>
        <begin position="1021"/>
        <end position="1047"/>
    </location>
</feature>
<feature type="region of interest" description="Disordered" evidence="1">
    <location>
        <begin position="1"/>
        <end position="57"/>
    </location>
</feature>
<sequence length="1047" mass="114277">MSSRTLVPGGSSDASRPPSRTTATTSRRPSILTSASDHRLNTNGQYEASARPLSKKRSHDAFAVEEDLLKPPIIVKPHPQNLAVKPRSLQPLMLLPREHLSLSFLDLHSPYGSFGSSRYFESNIKILDLEGRVAAGPVVLLARLESDRTVYALERQRNGLYSLCQLGSWVDLTTLCELATVFCSQLVKKSSCHAATTTNIPQPLTTPQLHNENKKRKLAIEAIQSLVKRPARSRSVSTPMQTVGLATQQSVTPAGDGQSTSQQDGNASASQRLDAPPANAPNTQSQVPQASGPQVDESPTPPTANDIFDNIRNHYMEALYHSMGSLAYFAKGPLSRARAAFHLDCDSTLEMNDLIDFLKSLVMTTVQIDKKYREALPEIISKMSPIMQDSDDQSSSKTKKKKVRKMKLGKNGLYPLEHEHARKWWNIHKPQPKDDDETTTASTTPQEVKIKLSYLRSRETQLQMIIILEILALEPLRTPDNVADSQLPGLPGVDADAETAKQTPAKKRNRHNFPFLLDVHADRLCIWHSTALDEVNAMDDSHLTHKPESQNSLRPTSDPLKDFCVDVIVPFFSARLPEQCDSINRKLGGPVMASTPAKVKSRRPETSAVKPKPRPGTAAKRSAPVKQPKTLDKVLSKETEQHRRSMSRGPSGIIALLRSTSTSMLKREASEPLSITNIPKKDSEANDTASVDSALVPVRRRPGEDKVKKEAMVQAELQDVINSVRRPNRDVVGKAMAEAAERRATTSLSQLRKSKKPTQHPPRLPSVVKATPVGVRFRDAYSQPATFATNTTSAYYRQTIEADQVPSSSSLIPSSAPRKRKSDSAFAMPDESPVPLPPTTTTTTSTFTRGHIQATPGRPSALRHTNFFTPQRSEDDDDNDDAILASSPVASRKIAQPKFQIPPRRRQQQQQQQQPQQPVVPHADSGIGMPSSPPGGYGGALLAETPQKPKPKANPRPSSSSLKGRSSLLPPPPESCIAATPVKTGSGSGGGSITVAVAVAQEDDTAASNGNGNDKVVMAAAAGQQQTPRRPSIYERLGWDDDFDELG</sequence>
<dbReference type="EMBL" id="JAKJXP020000026">
    <property type="protein sequence ID" value="KAK7753754.1"/>
    <property type="molecule type" value="Genomic_DNA"/>
</dbReference>
<dbReference type="PANTHER" id="PTHR28067:SF1">
    <property type="entry name" value="DNA REPLICATION REGULATOR SLD3"/>
    <property type="match status" value="1"/>
</dbReference>
<organism evidence="3 4">
    <name type="scientific">Diatrype stigma</name>
    <dbReference type="NCBI Taxonomy" id="117547"/>
    <lineage>
        <taxon>Eukaryota</taxon>
        <taxon>Fungi</taxon>
        <taxon>Dikarya</taxon>
        <taxon>Ascomycota</taxon>
        <taxon>Pezizomycotina</taxon>
        <taxon>Sordariomycetes</taxon>
        <taxon>Xylariomycetidae</taxon>
        <taxon>Xylariales</taxon>
        <taxon>Diatrypaceae</taxon>
        <taxon>Diatrype</taxon>
    </lineage>
</organism>
<accession>A0AAN9YTJ0</accession>
<dbReference type="GO" id="GO:0006270">
    <property type="term" value="P:DNA replication initiation"/>
    <property type="evidence" value="ECO:0007669"/>
    <property type="project" value="InterPro"/>
</dbReference>
<feature type="compositionally biased region" description="Polar residues" evidence="1">
    <location>
        <begin position="31"/>
        <end position="46"/>
    </location>
</feature>
<dbReference type="Proteomes" id="UP001320420">
    <property type="component" value="Unassembled WGS sequence"/>
</dbReference>
<feature type="region of interest" description="Disordered" evidence="1">
    <location>
        <begin position="740"/>
        <end position="766"/>
    </location>
</feature>
<feature type="region of interest" description="Disordered" evidence="1">
    <location>
        <begin position="803"/>
        <end position="992"/>
    </location>
</feature>
<dbReference type="AlphaFoldDB" id="A0AAN9YTJ0"/>
<feature type="compositionally biased region" description="Low complexity" evidence="1">
    <location>
        <begin position="14"/>
        <end position="30"/>
    </location>
</feature>
<name>A0AAN9YTJ0_9PEZI</name>
<protein>
    <recommendedName>
        <fullName evidence="2">DNA replication regulator Sld3 C-terminal domain-containing protein</fullName>
    </recommendedName>
</protein>
<dbReference type="GO" id="GO:0031261">
    <property type="term" value="C:DNA replication preinitiation complex"/>
    <property type="evidence" value="ECO:0007669"/>
    <property type="project" value="TreeGrafter"/>
</dbReference>
<dbReference type="InterPro" id="IPR042511">
    <property type="entry name" value="Sld3"/>
</dbReference>
<dbReference type="PANTHER" id="PTHR28067">
    <property type="entry name" value="DNA REPLICATION REGULATOR SLD3"/>
    <property type="match status" value="1"/>
</dbReference>
<reference evidence="3 4" key="1">
    <citation type="submission" date="2024-02" db="EMBL/GenBank/DDBJ databases">
        <title>De novo assembly and annotation of 12 fungi associated with fruit tree decline syndrome in Ontario, Canada.</title>
        <authorList>
            <person name="Sulman M."/>
            <person name="Ellouze W."/>
            <person name="Ilyukhin E."/>
        </authorList>
    </citation>
    <scope>NUCLEOTIDE SEQUENCE [LARGE SCALE GENOMIC DNA]</scope>
    <source>
        <strain evidence="3 4">M11/M66-122</strain>
    </source>
</reference>
<dbReference type="InterPro" id="IPR013948">
    <property type="entry name" value="DNA_replication_reg_Sld3_C"/>
</dbReference>
<feature type="compositionally biased region" description="Polar residues" evidence="1">
    <location>
        <begin position="248"/>
        <end position="271"/>
    </location>
</feature>
<feature type="region of interest" description="Disordered" evidence="1">
    <location>
        <begin position="248"/>
        <end position="308"/>
    </location>
</feature>
<feature type="domain" description="DNA replication regulator Sld3 C-terminal" evidence="2">
    <location>
        <begin position="306"/>
        <end position="858"/>
    </location>
</feature>
<feature type="compositionally biased region" description="Low complexity" evidence="1">
    <location>
        <begin position="908"/>
        <end position="917"/>
    </location>
</feature>
<evidence type="ECO:0000256" key="1">
    <source>
        <dbReference type="SAM" id="MobiDB-lite"/>
    </source>
</evidence>
<feature type="compositionally biased region" description="Low complexity" evidence="1">
    <location>
        <begin position="955"/>
        <end position="968"/>
    </location>
</feature>
<comment type="caution">
    <text evidence="3">The sequence shown here is derived from an EMBL/GenBank/DDBJ whole genome shotgun (WGS) entry which is preliminary data.</text>
</comment>
<feature type="compositionally biased region" description="Low complexity" evidence="1">
    <location>
        <begin position="806"/>
        <end position="816"/>
    </location>
</feature>
<feature type="compositionally biased region" description="Polar residues" evidence="1">
    <location>
        <begin position="280"/>
        <end position="292"/>
    </location>
</feature>
<dbReference type="Pfam" id="PF08639">
    <property type="entry name" value="Sld3_STD"/>
    <property type="match status" value="1"/>
</dbReference>
<feature type="region of interest" description="Disordered" evidence="1">
    <location>
        <begin position="385"/>
        <end position="404"/>
    </location>
</feature>
<feature type="region of interest" description="Disordered" evidence="1">
    <location>
        <begin position="585"/>
        <end position="648"/>
    </location>
</feature>
<evidence type="ECO:0000259" key="2">
    <source>
        <dbReference type="Pfam" id="PF08639"/>
    </source>
</evidence>
<proteinExistence type="predicted"/>
<gene>
    <name evidence="3" type="ORF">SLS62_004379</name>
</gene>
<dbReference type="Gene3D" id="1.20.58.2130">
    <property type="match status" value="1"/>
</dbReference>
<feature type="compositionally biased region" description="Low complexity" evidence="1">
    <location>
        <begin position="839"/>
        <end position="848"/>
    </location>
</feature>
<evidence type="ECO:0000313" key="3">
    <source>
        <dbReference type="EMBL" id="KAK7753754.1"/>
    </source>
</evidence>
<feature type="compositionally biased region" description="Basic and acidic residues" evidence="1">
    <location>
        <begin position="629"/>
        <end position="643"/>
    </location>
</feature>